<proteinExistence type="predicted"/>
<dbReference type="RefSeq" id="WP_075622639.1">
    <property type="nucleotide sequence ID" value="NZ_CP015607.1"/>
</dbReference>
<sequence>MKEFKNTDATVIGELIEENGQFVKVRSIEGLSYTLAKQGLSVNKLPQAENVEEAVSELSEPVKPVKKARKSKKAVNAAAE</sequence>
<accession>A0A1L6ZJ90</accession>
<organism evidence="1">
    <name type="scientific">Bacillus safensis</name>
    <dbReference type="NCBI Taxonomy" id="561879"/>
    <lineage>
        <taxon>Bacteria</taxon>
        <taxon>Bacillati</taxon>
        <taxon>Bacillota</taxon>
        <taxon>Bacilli</taxon>
        <taxon>Bacillales</taxon>
        <taxon>Bacillaceae</taxon>
        <taxon>Bacillus</taxon>
    </lineage>
</organism>
<reference evidence="1" key="1">
    <citation type="submission" date="2016-05" db="EMBL/GenBank/DDBJ databases">
        <title>Complete Genome and Methylome Analysis of Psychrotrophic Bacterial Isolates from Antarctic Lake Untersee.</title>
        <authorList>
            <person name="Fomenkov A."/>
            <person name="Akimov V.N."/>
            <person name="Vasilyeva L.V."/>
            <person name="Andersen D."/>
            <person name="Vincze T."/>
            <person name="Roberts R.J."/>
        </authorList>
    </citation>
    <scope>NUCLEOTIDE SEQUENCE [LARGE SCALE GENOMIC DNA]</scope>
    <source>
        <strain evidence="1">U14-5</strain>
    </source>
</reference>
<gene>
    <name evidence="1" type="ORF">BSA145_12330</name>
</gene>
<dbReference type="EMBL" id="CP015607">
    <property type="protein sequence ID" value="APT46564.1"/>
    <property type="molecule type" value="Genomic_DNA"/>
</dbReference>
<evidence type="ECO:0000313" key="1">
    <source>
        <dbReference type="EMBL" id="APT46564.1"/>
    </source>
</evidence>
<name>A0A1L6ZJ90_BACIA</name>
<protein>
    <submittedName>
        <fullName evidence="1">Uncharacterized protein</fullName>
    </submittedName>
</protein>
<dbReference type="Proteomes" id="UP000185426">
    <property type="component" value="Chromosome"/>
</dbReference>
<dbReference type="AlphaFoldDB" id="A0A1L6ZJ90"/>